<reference evidence="2 4" key="2">
    <citation type="submission" date="2016-10" db="EMBL/GenBank/DDBJ databases">
        <authorList>
            <person name="Varghese N."/>
            <person name="Submissions S."/>
        </authorList>
    </citation>
    <scope>NUCLEOTIDE SEQUENCE [LARGE SCALE GENOMIC DNA]</scope>
    <source>
        <strain evidence="2 4">BS2773</strain>
    </source>
</reference>
<name>A0A1S2V7F4_9PSED</name>
<dbReference type="EMBL" id="MDDR01000010">
    <property type="protein sequence ID" value="OIN53908.1"/>
    <property type="molecule type" value="Genomic_DNA"/>
</dbReference>
<dbReference type="Proteomes" id="UP000181661">
    <property type="component" value="Unassembled WGS sequence"/>
</dbReference>
<evidence type="ECO:0000313" key="4">
    <source>
        <dbReference type="Proteomes" id="UP000182179"/>
    </source>
</evidence>
<comment type="caution">
    <text evidence="1">The sequence shown here is derived from an EMBL/GenBank/DDBJ whole genome shotgun (WGS) entry which is preliminary data.</text>
</comment>
<dbReference type="OrthoDB" id="5491415at2"/>
<evidence type="ECO:0000313" key="1">
    <source>
        <dbReference type="EMBL" id="OIN53908.1"/>
    </source>
</evidence>
<dbReference type="Proteomes" id="UP000182179">
    <property type="component" value="Unassembled WGS sequence"/>
</dbReference>
<keyword evidence="4" id="KW-1185">Reference proteome</keyword>
<evidence type="ECO:0000313" key="2">
    <source>
        <dbReference type="EMBL" id="SED47632.1"/>
    </source>
</evidence>
<evidence type="ECO:0000313" key="3">
    <source>
        <dbReference type="Proteomes" id="UP000181661"/>
    </source>
</evidence>
<reference evidence="1 3" key="1">
    <citation type="submission" date="2016-08" db="EMBL/GenBank/DDBJ databases">
        <title>Draft genome sequence of Pseudomonas costantinii LMG 22119, type strain isolated from cultivated mushroom (Agaricus bisporus) sporophores.</title>
        <authorList>
            <person name="Tambong J.T."/>
        </authorList>
    </citation>
    <scope>NUCLEOTIDE SEQUENCE [LARGE SCALE GENOMIC DNA]</scope>
    <source>
        <strain evidence="1 3">LMG 22119</strain>
    </source>
</reference>
<dbReference type="AlphaFoldDB" id="A0A1S2V7F4"/>
<sequence>MSINLSNFRQEVSKVRLSEVAFGELLSVKATFESDTQKDRFDTKSACIDPLHAQVLIYVDNKFLHTRTHFIDMNAPRAEIDDAELLNDLNRYMLRMWLRKQ</sequence>
<dbReference type="EMBL" id="FNTS01000002">
    <property type="protein sequence ID" value="SED47632.1"/>
    <property type="molecule type" value="Genomic_DNA"/>
</dbReference>
<protein>
    <submittedName>
        <fullName evidence="1">Uncharacterized protein</fullName>
    </submittedName>
</protein>
<gene>
    <name evidence="1" type="ORF">BFL40_07580</name>
    <name evidence="2" type="ORF">SAMN04515675_1261</name>
</gene>
<proteinExistence type="predicted"/>
<organism evidence="1 3">
    <name type="scientific">Pseudomonas costantinii</name>
    <dbReference type="NCBI Taxonomy" id="168469"/>
    <lineage>
        <taxon>Bacteria</taxon>
        <taxon>Pseudomonadati</taxon>
        <taxon>Pseudomonadota</taxon>
        <taxon>Gammaproteobacteria</taxon>
        <taxon>Pseudomonadales</taxon>
        <taxon>Pseudomonadaceae</taxon>
        <taxon>Pseudomonas</taxon>
    </lineage>
</organism>
<accession>A0A1S2V7F4</accession>
<dbReference type="RefSeq" id="WP_071483377.1">
    <property type="nucleotide sequence ID" value="NZ_FNTS01000002.1"/>
</dbReference>